<dbReference type="STRING" id="466.Lmac_2865"/>
<dbReference type="EMBL" id="LNYL01000051">
    <property type="protein sequence ID" value="KTD23992.1"/>
    <property type="molecule type" value="Genomic_DNA"/>
</dbReference>
<dbReference type="NCBIfam" id="NF043019">
    <property type="entry name" value="T4SS_AnkC"/>
    <property type="match status" value="1"/>
</dbReference>
<evidence type="ECO:0000256" key="1">
    <source>
        <dbReference type="ARBA" id="ARBA00022737"/>
    </source>
</evidence>
<dbReference type="Gene3D" id="1.25.40.20">
    <property type="entry name" value="Ankyrin repeat-containing domain"/>
    <property type="match status" value="2"/>
</dbReference>
<evidence type="ECO:0000313" key="4">
    <source>
        <dbReference type="Proteomes" id="UP000054908"/>
    </source>
</evidence>
<dbReference type="AlphaFoldDB" id="A0A0W0VV97"/>
<name>A0A0W0VV97_9GAMM</name>
<keyword evidence="2" id="KW-0040">ANK repeat</keyword>
<dbReference type="PATRIC" id="fig|466.6.peg.3068"/>
<reference evidence="3 4" key="1">
    <citation type="submission" date="2015-11" db="EMBL/GenBank/DDBJ databases">
        <title>Genomic analysis of 38 Legionella species identifies large and diverse effector repertoires.</title>
        <authorList>
            <person name="Burstein D."/>
            <person name="Amaro F."/>
            <person name="Zusman T."/>
            <person name="Lifshitz Z."/>
            <person name="Cohen O."/>
            <person name="Gilbert J.A."/>
            <person name="Pupko T."/>
            <person name="Shuman H.A."/>
            <person name="Segal G."/>
        </authorList>
    </citation>
    <scope>NUCLEOTIDE SEQUENCE [LARGE SCALE GENOMIC DNA]</scope>
    <source>
        <strain evidence="3 4">PX-1-G2-E2</strain>
    </source>
</reference>
<dbReference type="SMART" id="SM00248">
    <property type="entry name" value="ANK"/>
    <property type="match status" value="4"/>
</dbReference>
<dbReference type="RefSeq" id="WP_058453548.1">
    <property type="nucleotide sequence ID" value="NZ_CAAAIB010000008.1"/>
</dbReference>
<dbReference type="PANTHER" id="PTHR24198:SF165">
    <property type="entry name" value="ANKYRIN REPEAT-CONTAINING PROTEIN-RELATED"/>
    <property type="match status" value="1"/>
</dbReference>
<dbReference type="SUPFAM" id="SSF48403">
    <property type="entry name" value="Ankyrin repeat"/>
    <property type="match status" value="1"/>
</dbReference>
<dbReference type="OrthoDB" id="5634323at2"/>
<sequence>MRSFSELEEAITAGLEGFNSFISEEMSADEHFLRRRFSFKKNKQITVLNYLIYKHQTGFGKPKMRKHIEMLLNKGADFNSDCSIHLLLRLKKLELFSLFLRPDSEHVEAESLPVQCIDFDGTDIEGRTLLSRAIDTGDPKILSVLLRNNFRIDINKPNRIPMGGQTAEIQPLHQAAINDFPQAIYYLLEKGAIIDSPCGAFDETPLLLAARLGKIKSLEVLLTATMSKNCLNLEATNNQSDRPIDLLCKRLEEKKNPEEALYGIAMLLCHGAKVPREERFRNLLIKHRFALIDEVERYKNQTGHSIAKFVRACHNKNNPLHDIIYANTWLHTIWRYSCLQWIWHLLGFPCDEAFRIEKLVYGGPDAIDPLSTSEFTPLDSIKTNRTNQTHKSSCATSEKPAEIRLAEERPVFTQEERKFSEFVWRYYLTCRYSKAPWSTMYRKLTLGECTDIEEVREYSDKTVNATTTTRTIINGMDKKGPSVHENLLTGMNL</sequence>
<keyword evidence="1" id="KW-0677">Repeat</keyword>
<evidence type="ECO:0000313" key="3">
    <source>
        <dbReference type="EMBL" id="KTD23992.1"/>
    </source>
</evidence>
<evidence type="ECO:0000256" key="2">
    <source>
        <dbReference type="ARBA" id="ARBA00023043"/>
    </source>
</evidence>
<proteinExistence type="predicted"/>
<organism evidence="3 4">
    <name type="scientific">Legionella maceachernii</name>
    <dbReference type="NCBI Taxonomy" id="466"/>
    <lineage>
        <taxon>Bacteria</taxon>
        <taxon>Pseudomonadati</taxon>
        <taxon>Pseudomonadota</taxon>
        <taxon>Gammaproteobacteria</taxon>
        <taxon>Legionellales</taxon>
        <taxon>Legionellaceae</taxon>
        <taxon>Legionella</taxon>
    </lineage>
</organism>
<dbReference type="InterPro" id="IPR002110">
    <property type="entry name" value="Ankyrin_rpt"/>
</dbReference>
<dbReference type="Proteomes" id="UP000054908">
    <property type="component" value="Unassembled WGS sequence"/>
</dbReference>
<dbReference type="InterPro" id="IPR036770">
    <property type="entry name" value="Ankyrin_rpt-contain_sf"/>
</dbReference>
<accession>A0A0W0VV97</accession>
<gene>
    <name evidence="3" type="ORF">Lmac_2865</name>
</gene>
<protein>
    <submittedName>
        <fullName evidence="3">Ankyrin repeat protein</fullName>
    </submittedName>
</protein>
<keyword evidence="4" id="KW-1185">Reference proteome</keyword>
<comment type="caution">
    <text evidence="3">The sequence shown here is derived from an EMBL/GenBank/DDBJ whole genome shotgun (WGS) entry which is preliminary data.</text>
</comment>
<dbReference type="PANTHER" id="PTHR24198">
    <property type="entry name" value="ANKYRIN REPEAT AND PROTEIN KINASE DOMAIN-CONTAINING PROTEIN"/>
    <property type="match status" value="1"/>
</dbReference>